<dbReference type="AlphaFoldDB" id="A0A9D4KD10"/>
<evidence type="ECO:0000256" key="1">
    <source>
        <dbReference type="SAM" id="MobiDB-lite"/>
    </source>
</evidence>
<feature type="compositionally biased region" description="Polar residues" evidence="1">
    <location>
        <begin position="75"/>
        <end position="89"/>
    </location>
</feature>
<organism evidence="2 3">
    <name type="scientific">Dreissena polymorpha</name>
    <name type="common">Zebra mussel</name>
    <name type="synonym">Mytilus polymorpha</name>
    <dbReference type="NCBI Taxonomy" id="45954"/>
    <lineage>
        <taxon>Eukaryota</taxon>
        <taxon>Metazoa</taxon>
        <taxon>Spiralia</taxon>
        <taxon>Lophotrochozoa</taxon>
        <taxon>Mollusca</taxon>
        <taxon>Bivalvia</taxon>
        <taxon>Autobranchia</taxon>
        <taxon>Heteroconchia</taxon>
        <taxon>Euheterodonta</taxon>
        <taxon>Imparidentia</taxon>
        <taxon>Neoheterodontei</taxon>
        <taxon>Myida</taxon>
        <taxon>Dreissenoidea</taxon>
        <taxon>Dreissenidae</taxon>
        <taxon>Dreissena</taxon>
    </lineage>
</organism>
<feature type="compositionally biased region" description="Basic and acidic residues" evidence="1">
    <location>
        <begin position="228"/>
        <end position="238"/>
    </location>
</feature>
<evidence type="ECO:0000313" key="3">
    <source>
        <dbReference type="Proteomes" id="UP000828390"/>
    </source>
</evidence>
<feature type="region of interest" description="Disordered" evidence="1">
    <location>
        <begin position="132"/>
        <end position="182"/>
    </location>
</feature>
<feature type="region of interest" description="Disordered" evidence="1">
    <location>
        <begin position="48"/>
        <end position="94"/>
    </location>
</feature>
<feature type="compositionally biased region" description="Polar residues" evidence="1">
    <location>
        <begin position="207"/>
        <end position="222"/>
    </location>
</feature>
<dbReference type="EMBL" id="JAIWYP010000004">
    <property type="protein sequence ID" value="KAH3837249.1"/>
    <property type="molecule type" value="Genomic_DNA"/>
</dbReference>
<reference evidence="2" key="2">
    <citation type="submission" date="2020-11" db="EMBL/GenBank/DDBJ databases">
        <authorList>
            <person name="McCartney M.A."/>
            <person name="Auch B."/>
            <person name="Kono T."/>
            <person name="Mallez S."/>
            <person name="Becker A."/>
            <person name="Gohl D.M."/>
            <person name="Silverstein K.A.T."/>
            <person name="Koren S."/>
            <person name="Bechman K.B."/>
            <person name="Herman A."/>
            <person name="Abrahante J.E."/>
            <person name="Garbe J."/>
        </authorList>
    </citation>
    <scope>NUCLEOTIDE SEQUENCE</scope>
    <source>
        <strain evidence="2">Duluth1</strain>
        <tissue evidence="2">Whole animal</tissue>
    </source>
</reference>
<protein>
    <submittedName>
        <fullName evidence="2">Uncharacterized protein</fullName>
    </submittedName>
</protein>
<dbReference type="Proteomes" id="UP000828390">
    <property type="component" value="Unassembled WGS sequence"/>
</dbReference>
<reference evidence="2" key="1">
    <citation type="journal article" date="2019" name="bioRxiv">
        <title>The Genome of the Zebra Mussel, Dreissena polymorpha: A Resource for Invasive Species Research.</title>
        <authorList>
            <person name="McCartney M.A."/>
            <person name="Auch B."/>
            <person name="Kono T."/>
            <person name="Mallez S."/>
            <person name="Zhang Y."/>
            <person name="Obille A."/>
            <person name="Becker A."/>
            <person name="Abrahante J.E."/>
            <person name="Garbe J."/>
            <person name="Badalamenti J.P."/>
            <person name="Herman A."/>
            <person name="Mangelson H."/>
            <person name="Liachko I."/>
            <person name="Sullivan S."/>
            <person name="Sone E.D."/>
            <person name="Koren S."/>
            <person name="Silverstein K.A.T."/>
            <person name="Beckman K.B."/>
            <person name="Gohl D.M."/>
        </authorList>
    </citation>
    <scope>NUCLEOTIDE SEQUENCE</scope>
    <source>
        <strain evidence="2">Duluth1</strain>
        <tissue evidence="2">Whole animal</tissue>
    </source>
</reference>
<gene>
    <name evidence="2" type="ORF">DPMN_110630</name>
</gene>
<evidence type="ECO:0000313" key="2">
    <source>
        <dbReference type="EMBL" id="KAH3837249.1"/>
    </source>
</evidence>
<keyword evidence="3" id="KW-1185">Reference proteome</keyword>
<feature type="region of interest" description="Disordered" evidence="1">
    <location>
        <begin position="199"/>
        <end position="238"/>
    </location>
</feature>
<comment type="caution">
    <text evidence="2">The sequence shown here is derived from an EMBL/GenBank/DDBJ whole genome shotgun (WGS) entry which is preliminary data.</text>
</comment>
<feature type="compositionally biased region" description="Low complexity" evidence="1">
    <location>
        <begin position="154"/>
        <end position="170"/>
    </location>
</feature>
<proteinExistence type="predicted"/>
<sequence>MAESFKLPRDEGISEVLKASENRSRIANGQNSNVADDEKIQTASCDCDTMEPHTENADKLGENHMPADRSGLTKPVNSNEQPQQFTGQIDLSDPDSVIEMLENVDLTEEDTELLLQEAYSMNRKLKEILRRQEAGALSGSKEPTKSQKSKSKGKMGTSQGSSTTSSSSGSRVNSSFGARSILPPITGETSVYAIKLKRSSTEVPVKWSTNDLPAQRSRSTKQAPRKLGQRDRLPNPET</sequence>
<accession>A0A9D4KD10</accession>
<name>A0A9D4KD10_DREPO</name>
<feature type="compositionally biased region" description="Basic and acidic residues" evidence="1">
    <location>
        <begin position="50"/>
        <end position="67"/>
    </location>
</feature>